<reference evidence="2 3" key="1">
    <citation type="submission" date="2019-11" db="EMBL/GenBank/DDBJ databases">
        <title>Novel species isolated from a subtropical stream in China.</title>
        <authorList>
            <person name="Lu H."/>
        </authorList>
    </citation>
    <scope>NUCLEOTIDE SEQUENCE [LARGE SCALE GENOMIC DNA]</scope>
    <source>
        <strain evidence="2 3">FT80W</strain>
    </source>
</reference>
<keyword evidence="3" id="KW-1185">Reference proteome</keyword>
<name>A0A6I2KV70_9BURK</name>
<evidence type="ECO:0000256" key="1">
    <source>
        <dbReference type="SAM" id="SignalP"/>
    </source>
</evidence>
<accession>A0A6I2KV70</accession>
<organism evidence="2 3">
    <name type="scientific">Duganella guangzhouensis</name>
    <dbReference type="NCBI Taxonomy" id="2666084"/>
    <lineage>
        <taxon>Bacteria</taxon>
        <taxon>Pseudomonadati</taxon>
        <taxon>Pseudomonadota</taxon>
        <taxon>Betaproteobacteria</taxon>
        <taxon>Burkholderiales</taxon>
        <taxon>Oxalobacteraceae</taxon>
        <taxon>Telluria group</taxon>
        <taxon>Duganella</taxon>
    </lineage>
</organism>
<evidence type="ECO:0000313" key="3">
    <source>
        <dbReference type="Proteomes" id="UP000433309"/>
    </source>
</evidence>
<feature type="signal peptide" evidence="1">
    <location>
        <begin position="1"/>
        <end position="31"/>
    </location>
</feature>
<dbReference type="RefSeq" id="WP_154374665.1">
    <property type="nucleotide sequence ID" value="NZ_WKJK01000003.1"/>
</dbReference>
<feature type="chain" id="PRO_5026106741" evidence="1">
    <location>
        <begin position="32"/>
        <end position="187"/>
    </location>
</feature>
<protein>
    <submittedName>
        <fullName evidence="2">Uncharacterized protein</fullName>
    </submittedName>
</protein>
<dbReference type="Proteomes" id="UP000433309">
    <property type="component" value="Unassembled WGS sequence"/>
</dbReference>
<comment type="caution">
    <text evidence="2">The sequence shown here is derived from an EMBL/GenBank/DDBJ whole genome shotgun (WGS) entry which is preliminary data.</text>
</comment>
<evidence type="ECO:0000313" key="2">
    <source>
        <dbReference type="EMBL" id="MRW89818.1"/>
    </source>
</evidence>
<gene>
    <name evidence="2" type="ORF">GJ699_07465</name>
</gene>
<keyword evidence="1" id="KW-0732">Signal</keyword>
<sequence>MTISLSRRRAAQWLLATPPLAQFVVGTSAFAAPSTPGAVARAWPAAETGAGAATGSAPGQITASPRSSQHLFLYDARQAPALTIAQAVLHAGTPTLPIDGDVGTLWRQYLRSFWRAENAILASITGTDTLFCLDLLARDAGRRLCYQAPLGESDLAALWAPETQLEAARHAPLASTQAGLHARLITT</sequence>
<proteinExistence type="predicted"/>
<dbReference type="AlphaFoldDB" id="A0A6I2KV70"/>
<dbReference type="EMBL" id="WKJK01000003">
    <property type="protein sequence ID" value="MRW89818.1"/>
    <property type="molecule type" value="Genomic_DNA"/>
</dbReference>